<dbReference type="PANTHER" id="PTHR11394:SF147">
    <property type="entry name" value="TASTE RECEPTOR TYPE 2"/>
    <property type="match status" value="1"/>
</dbReference>
<dbReference type="Proteomes" id="UP000812440">
    <property type="component" value="Unassembled WGS sequence"/>
</dbReference>
<evidence type="ECO:0000256" key="8">
    <source>
        <dbReference type="ARBA" id="ARBA00023136"/>
    </source>
</evidence>
<dbReference type="InterPro" id="IPR007960">
    <property type="entry name" value="TAS2R"/>
</dbReference>
<evidence type="ECO:0000256" key="12">
    <source>
        <dbReference type="RuleBase" id="RU004424"/>
    </source>
</evidence>
<keyword evidence="3 12" id="KW-0919">Taste</keyword>
<evidence type="ECO:0000256" key="5">
    <source>
        <dbReference type="ARBA" id="ARBA00022692"/>
    </source>
</evidence>
<sequence>MGWEFITIQTISMVGVISGMVSNVFIMSVNVHSLMRGERMNPSDQITVALSFSNVIYSAANGLSIILVDLHLVGLYGVYSMAFLIAYSDFSNCWLGACLCFFYFVKIGHFHCGFLAQIKKNLQTLVPWEILTVQTFSVINSALYTKFSPVLLANQTSYSSSGDLLSLGLQSINCLIPSIIISITTGQIIVSLYKHSQHMRHNIREGGGPNLKVHQRATRTLVSLLIIYLTLFFLSVNLLFPVCRTIADWVCIMLTCFFPIVQSIIPVVGNSRLLKSCMKILNKVNNSP</sequence>
<dbReference type="SUPFAM" id="SSF81321">
    <property type="entry name" value="Family A G protein-coupled receptor-like"/>
    <property type="match status" value="1"/>
</dbReference>
<feature type="transmembrane region" description="Helical" evidence="13">
    <location>
        <begin position="221"/>
        <end position="240"/>
    </location>
</feature>
<evidence type="ECO:0000256" key="1">
    <source>
        <dbReference type="ARBA" id="ARBA00004141"/>
    </source>
</evidence>
<feature type="transmembrane region" description="Helical" evidence="13">
    <location>
        <begin position="6"/>
        <end position="26"/>
    </location>
</feature>
<dbReference type="GO" id="GO:0004930">
    <property type="term" value="F:G protein-coupled receptor activity"/>
    <property type="evidence" value="ECO:0007669"/>
    <property type="project" value="UniProtKB-KW"/>
</dbReference>
<dbReference type="OrthoDB" id="8876749at2759"/>
<dbReference type="AlphaFoldDB" id="A0A8T2ICB6"/>
<evidence type="ECO:0000256" key="6">
    <source>
        <dbReference type="ARBA" id="ARBA00022989"/>
    </source>
</evidence>
<comment type="subcellular location">
    <subcellularLocation>
        <location evidence="1 12">Membrane</location>
        <topology evidence="1 12">Multi-pass membrane protein</topology>
    </subcellularLocation>
</comment>
<evidence type="ECO:0000256" key="13">
    <source>
        <dbReference type="SAM" id="Phobius"/>
    </source>
</evidence>
<comment type="caution">
    <text evidence="14">The sequence shown here is derived from an EMBL/GenBank/DDBJ whole genome shotgun (WGS) entry which is preliminary data.</text>
</comment>
<dbReference type="PANTHER" id="PTHR11394">
    <property type="entry name" value="TASTE RECEPTOR TYPE 2"/>
    <property type="match status" value="1"/>
</dbReference>
<keyword evidence="7 12" id="KW-0297">G-protein coupled receptor</keyword>
<feature type="transmembrane region" description="Helical" evidence="13">
    <location>
        <begin position="246"/>
        <end position="269"/>
    </location>
</feature>
<proteinExistence type="inferred from homology"/>
<evidence type="ECO:0000313" key="15">
    <source>
        <dbReference type="Proteomes" id="UP000812440"/>
    </source>
</evidence>
<reference evidence="14" key="1">
    <citation type="thesis" date="2020" institute="ProQuest LLC" country="789 East Eisenhower Parkway, Ann Arbor, MI, USA">
        <title>Comparative Genomics and Chromosome Evolution.</title>
        <authorList>
            <person name="Mudd A.B."/>
        </authorList>
    </citation>
    <scope>NUCLEOTIDE SEQUENCE</scope>
    <source>
        <strain evidence="14">Female2</strain>
        <tissue evidence="14">Blood</tissue>
    </source>
</reference>
<dbReference type="EMBL" id="JAACNH010000725">
    <property type="protein sequence ID" value="KAG8430665.1"/>
    <property type="molecule type" value="Genomic_DNA"/>
</dbReference>
<evidence type="ECO:0000256" key="7">
    <source>
        <dbReference type="ARBA" id="ARBA00023040"/>
    </source>
</evidence>
<feature type="transmembrane region" description="Helical" evidence="13">
    <location>
        <begin position="125"/>
        <end position="144"/>
    </location>
</feature>
<dbReference type="Pfam" id="PF05296">
    <property type="entry name" value="TAS2R"/>
    <property type="match status" value="1"/>
</dbReference>
<keyword evidence="5 12" id="KW-0812">Transmembrane</keyword>
<evidence type="ECO:0000313" key="14">
    <source>
        <dbReference type="EMBL" id="KAG8430665.1"/>
    </source>
</evidence>
<evidence type="ECO:0000256" key="2">
    <source>
        <dbReference type="ARBA" id="ARBA00007376"/>
    </source>
</evidence>
<accession>A0A8T2ICB6</accession>
<evidence type="ECO:0000256" key="10">
    <source>
        <dbReference type="ARBA" id="ARBA00023224"/>
    </source>
</evidence>
<keyword evidence="8 12" id="KW-0472">Membrane</keyword>
<evidence type="ECO:0000256" key="3">
    <source>
        <dbReference type="ARBA" id="ARBA00022480"/>
    </source>
</evidence>
<keyword evidence="15" id="KW-1185">Reference proteome</keyword>
<organism evidence="14 15">
    <name type="scientific">Hymenochirus boettgeri</name>
    <name type="common">Congo dwarf clawed frog</name>
    <dbReference type="NCBI Taxonomy" id="247094"/>
    <lineage>
        <taxon>Eukaryota</taxon>
        <taxon>Metazoa</taxon>
        <taxon>Chordata</taxon>
        <taxon>Craniata</taxon>
        <taxon>Vertebrata</taxon>
        <taxon>Euteleostomi</taxon>
        <taxon>Amphibia</taxon>
        <taxon>Batrachia</taxon>
        <taxon>Anura</taxon>
        <taxon>Pipoidea</taxon>
        <taxon>Pipidae</taxon>
        <taxon>Pipinae</taxon>
        <taxon>Hymenochirus</taxon>
    </lineage>
</organism>
<evidence type="ECO:0000256" key="11">
    <source>
        <dbReference type="RuleBase" id="RU004423"/>
    </source>
</evidence>
<keyword evidence="4 12" id="KW-0716">Sensory transduction</keyword>
<name>A0A8T2ICB6_9PIPI</name>
<protein>
    <recommendedName>
        <fullName evidence="12">Taste receptor type 2</fullName>
    </recommendedName>
</protein>
<dbReference type="GO" id="GO:0033038">
    <property type="term" value="F:bitter taste receptor activity"/>
    <property type="evidence" value="ECO:0007669"/>
    <property type="project" value="InterPro"/>
</dbReference>
<keyword evidence="9 12" id="KW-0675">Receptor</keyword>
<comment type="similarity">
    <text evidence="2 11">Belongs to the G-protein coupled receptor T2R family.</text>
</comment>
<evidence type="ECO:0000256" key="4">
    <source>
        <dbReference type="ARBA" id="ARBA00022606"/>
    </source>
</evidence>
<feature type="transmembrane region" description="Helical" evidence="13">
    <location>
        <begin position="164"/>
        <end position="193"/>
    </location>
</feature>
<feature type="transmembrane region" description="Helical" evidence="13">
    <location>
        <begin position="79"/>
        <end position="105"/>
    </location>
</feature>
<keyword evidence="10 12" id="KW-0807">Transducer</keyword>
<evidence type="ECO:0000256" key="9">
    <source>
        <dbReference type="ARBA" id="ARBA00023170"/>
    </source>
</evidence>
<dbReference type="GO" id="GO:0016020">
    <property type="term" value="C:membrane"/>
    <property type="evidence" value="ECO:0007669"/>
    <property type="project" value="UniProtKB-SubCell"/>
</dbReference>
<gene>
    <name evidence="14" type="ORF">GDO86_020188</name>
</gene>
<keyword evidence="6 13" id="KW-1133">Transmembrane helix</keyword>
<feature type="transmembrane region" description="Helical" evidence="13">
    <location>
        <begin position="46"/>
        <end position="67"/>
    </location>
</feature>